<evidence type="ECO:0000313" key="3">
    <source>
        <dbReference type="Proteomes" id="UP001139308"/>
    </source>
</evidence>
<name>A0A9X1UJ78_9BURK</name>
<dbReference type="AlphaFoldDB" id="A0A9X1UJ78"/>
<proteinExistence type="predicted"/>
<dbReference type="EMBL" id="JAKLJA010000026">
    <property type="protein sequence ID" value="MCG5076628.1"/>
    <property type="molecule type" value="Genomic_DNA"/>
</dbReference>
<evidence type="ECO:0000313" key="2">
    <source>
        <dbReference type="EMBL" id="MCG5076628.1"/>
    </source>
</evidence>
<dbReference type="Proteomes" id="UP001139308">
    <property type="component" value="Unassembled WGS sequence"/>
</dbReference>
<comment type="caution">
    <text evidence="2">The sequence shown here is derived from an EMBL/GenBank/DDBJ whole genome shotgun (WGS) entry which is preliminary data.</text>
</comment>
<keyword evidence="3" id="KW-1185">Reference proteome</keyword>
<feature type="compositionally biased region" description="Acidic residues" evidence="1">
    <location>
        <begin position="52"/>
        <end position="62"/>
    </location>
</feature>
<gene>
    <name evidence="2" type="ORF">L5014_25255</name>
</gene>
<organism evidence="2 3">
    <name type="scientific">Paraburkholderia tagetis</name>
    <dbReference type="NCBI Taxonomy" id="2913261"/>
    <lineage>
        <taxon>Bacteria</taxon>
        <taxon>Pseudomonadati</taxon>
        <taxon>Pseudomonadota</taxon>
        <taxon>Betaproteobacteria</taxon>
        <taxon>Burkholderiales</taxon>
        <taxon>Burkholderiaceae</taxon>
        <taxon>Paraburkholderia</taxon>
    </lineage>
</organism>
<feature type="region of interest" description="Disordered" evidence="1">
    <location>
        <begin position="43"/>
        <end position="62"/>
    </location>
</feature>
<reference evidence="2" key="1">
    <citation type="submission" date="2022-01" db="EMBL/GenBank/DDBJ databases">
        <title>Genome sequence and assembly of Parabukholderia sp. RG36.</title>
        <authorList>
            <person name="Chhetri G."/>
        </authorList>
    </citation>
    <scope>NUCLEOTIDE SEQUENCE</scope>
    <source>
        <strain evidence="2">RG36</strain>
    </source>
</reference>
<sequence>MFIFTRNAKSCRPELTDEAAWLIRLMLADLYQWFDWEYGTQARRYRPPDVPPLDEDPLDDPF</sequence>
<accession>A0A9X1UJ78</accession>
<protein>
    <submittedName>
        <fullName evidence="2">Uncharacterized protein</fullName>
    </submittedName>
</protein>
<dbReference type="RefSeq" id="WP_238466546.1">
    <property type="nucleotide sequence ID" value="NZ_JAKLJA010000026.1"/>
</dbReference>
<evidence type="ECO:0000256" key="1">
    <source>
        <dbReference type="SAM" id="MobiDB-lite"/>
    </source>
</evidence>